<dbReference type="WBParaSite" id="PgB45_g001_t01">
    <property type="protein sequence ID" value="PgB45_g001_t01"/>
    <property type="gene ID" value="PgB45_g001"/>
</dbReference>
<evidence type="ECO:0000256" key="4">
    <source>
        <dbReference type="ARBA" id="ARBA00022692"/>
    </source>
</evidence>
<dbReference type="PRINTS" id="PR00171">
    <property type="entry name" value="SUGRTRNSPORT"/>
</dbReference>
<feature type="transmembrane region" description="Helical" evidence="8">
    <location>
        <begin position="413"/>
        <end position="432"/>
    </location>
</feature>
<feature type="transmembrane region" description="Helical" evidence="8">
    <location>
        <begin position="444"/>
        <end position="466"/>
    </location>
</feature>
<keyword evidence="2 7" id="KW-0813">Transport</keyword>
<keyword evidence="6 8" id="KW-0472">Membrane</keyword>
<evidence type="ECO:0000256" key="8">
    <source>
        <dbReference type="SAM" id="Phobius"/>
    </source>
</evidence>
<name>A0A914ZWG5_PARUN</name>
<dbReference type="InterPro" id="IPR020846">
    <property type="entry name" value="MFS_dom"/>
</dbReference>
<dbReference type="NCBIfam" id="TIGR00879">
    <property type="entry name" value="SP"/>
    <property type="match status" value="1"/>
</dbReference>
<sequence>MSEESSEQGSGETEVTSVSKDVEKKQISYRSIADIVGGGYSGPLILAMFASTMGGSFQFGYHLGCVNVPQQVIKEWYVDSHEELFGYRPQIEDIAKWQWGMTVALFALGGMVGGLASGWAADRFGRKGAMIANNLVALVATAFMWIARYVNMYPLIVVGRVIIGINAGAGTGLVPMYLTEISPVRLRGTVGSVNQLMITIAILFSQIIGLPQLLGTKEHWPLIFAFTAVPILIQLCTLPFCVESPKYTLLIRNNIEQAKEDLKKLRTEGNLEAELEMLRKEAEATSMVEGDSGVLRLFKGSYAWPMFIAIMMMMAQQFSGISVAMFFSTPIFKAAGLGENAIYATLGMGACNVAMTVISVYLVDHPSCGRRKLLVCGLAGMLVTSVLLTLSITVYSKDKIGNQWASYPSMVLLYLYVISFATGPGSIPWFFVSELFDSAARGGANSIAVCVNWTSNFFVGVSWEFLNQSLHQYAFLIFAGFLAFFIFFVWVYVPETKGRSIGSIRNEMKRGKTIWSRRSIR</sequence>
<dbReference type="PROSITE" id="PS00217">
    <property type="entry name" value="SUGAR_TRANSPORT_2"/>
    <property type="match status" value="1"/>
</dbReference>
<feature type="transmembrane region" description="Helical" evidence="8">
    <location>
        <begin position="373"/>
        <end position="393"/>
    </location>
</feature>
<comment type="subcellular location">
    <subcellularLocation>
        <location evidence="1">Cell membrane</location>
        <topology evidence="1">Multi-pass membrane protein</topology>
    </subcellularLocation>
</comment>
<dbReference type="PROSITE" id="PS00216">
    <property type="entry name" value="SUGAR_TRANSPORT_1"/>
    <property type="match status" value="1"/>
</dbReference>
<dbReference type="InterPro" id="IPR005828">
    <property type="entry name" value="MFS_sugar_transport-like"/>
</dbReference>
<keyword evidence="4 8" id="KW-0812">Transmembrane</keyword>
<evidence type="ECO:0000313" key="11">
    <source>
        <dbReference type="WBParaSite" id="PgB45_g001_t01"/>
    </source>
</evidence>
<dbReference type="InterPro" id="IPR005829">
    <property type="entry name" value="Sugar_transporter_CS"/>
</dbReference>
<feature type="transmembrane region" description="Helical" evidence="8">
    <location>
        <begin position="153"/>
        <end position="178"/>
    </location>
</feature>
<reference evidence="11" key="1">
    <citation type="submission" date="2022-11" db="UniProtKB">
        <authorList>
            <consortium name="WormBaseParasite"/>
        </authorList>
    </citation>
    <scope>IDENTIFICATION</scope>
</reference>
<accession>A0A914ZWG5</accession>
<feature type="transmembrane region" description="Helical" evidence="8">
    <location>
        <begin position="190"/>
        <end position="208"/>
    </location>
</feature>
<evidence type="ECO:0000259" key="9">
    <source>
        <dbReference type="PROSITE" id="PS50850"/>
    </source>
</evidence>
<keyword evidence="5 8" id="KW-1133">Transmembrane helix</keyword>
<dbReference type="Proteomes" id="UP000887569">
    <property type="component" value="Unplaced"/>
</dbReference>
<dbReference type="GO" id="GO:1990539">
    <property type="term" value="P:fructose import across plasma membrane"/>
    <property type="evidence" value="ECO:0007669"/>
    <property type="project" value="UniProtKB-ARBA"/>
</dbReference>
<dbReference type="InterPro" id="IPR003663">
    <property type="entry name" value="Sugar/inositol_transpt"/>
</dbReference>
<comment type="similarity">
    <text evidence="7">Belongs to the major facilitator superfamily. Sugar transporter (TC 2.A.1.1) family.</text>
</comment>
<dbReference type="GO" id="GO:0005353">
    <property type="term" value="F:fructose transmembrane transporter activity"/>
    <property type="evidence" value="ECO:0007669"/>
    <property type="project" value="UniProtKB-ARBA"/>
</dbReference>
<evidence type="ECO:0000256" key="7">
    <source>
        <dbReference type="RuleBase" id="RU003346"/>
    </source>
</evidence>
<dbReference type="PANTHER" id="PTHR23503">
    <property type="entry name" value="SOLUTE CARRIER FAMILY 2"/>
    <property type="match status" value="1"/>
</dbReference>
<evidence type="ECO:0000256" key="2">
    <source>
        <dbReference type="ARBA" id="ARBA00022448"/>
    </source>
</evidence>
<dbReference type="PROSITE" id="PS50850">
    <property type="entry name" value="MFS"/>
    <property type="match status" value="1"/>
</dbReference>
<dbReference type="FunFam" id="1.20.1250.20:FF:001511">
    <property type="entry name" value="Solute carrier family 2, facilitated glucose transporter member 5"/>
    <property type="match status" value="1"/>
</dbReference>
<dbReference type="GO" id="GO:0005886">
    <property type="term" value="C:plasma membrane"/>
    <property type="evidence" value="ECO:0007669"/>
    <property type="project" value="UniProtKB-SubCell"/>
</dbReference>
<evidence type="ECO:0000256" key="1">
    <source>
        <dbReference type="ARBA" id="ARBA00004651"/>
    </source>
</evidence>
<dbReference type="Pfam" id="PF00083">
    <property type="entry name" value="Sugar_tr"/>
    <property type="match status" value="1"/>
</dbReference>
<evidence type="ECO:0000256" key="5">
    <source>
        <dbReference type="ARBA" id="ARBA00022989"/>
    </source>
</evidence>
<dbReference type="InterPro" id="IPR036259">
    <property type="entry name" value="MFS_trans_sf"/>
</dbReference>
<feature type="transmembrane region" description="Helical" evidence="8">
    <location>
        <begin position="128"/>
        <end position="147"/>
    </location>
</feature>
<dbReference type="AlphaFoldDB" id="A0A914ZWG5"/>
<feature type="transmembrane region" description="Helical" evidence="8">
    <location>
        <begin position="341"/>
        <end position="361"/>
    </location>
</feature>
<feature type="transmembrane region" description="Helical" evidence="8">
    <location>
        <begin position="220"/>
        <end position="242"/>
    </location>
</feature>
<keyword evidence="10" id="KW-1185">Reference proteome</keyword>
<feature type="transmembrane region" description="Helical" evidence="8">
    <location>
        <begin position="97"/>
        <end position="116"/>
    </location>
</feature>
<feature type="transmembrane region" description="Helical" evidence="8">
    <location>
        <begin position="306"/>
        <end position="329"/>
    </location>
</feature>
<dbReference type="SUPFAM" id="SSF103473">
    <property type="entry name" value="MFS general substrate transporter"/>
    <property type="match status" value="1"/>
</dbReference>
<evidence type="ECO:0000313" key="10">
    <source>
        <dbReference type="Proteomes" id="UP000887569"/>
    </source>
</evidence>
<proteinExistence type="inferred from homology"/>
<organism evidence="10 11">
    <name type="scientific">Parascaris univalens</name>
    <name type="common">Nematode worm</name>
    <dbReference type="NCBI Taxonomy" id="6257"/>
    <lineage>
        <taxon>Eukaryota</taxon>
        <taxon>Metazoa</taxon>
        <taxon>Ecdysozoa</taxon>
        <taxon>Nematoda</taxon>
        <taxon>Chromadorea</taxon>
        <taxon>Rhabditida</taxon>
        <taxon>Spirurina</taxon>
        <taxon>Ascaridomorpha</taxon>
        <taxon>Ascaridoidea</taxon>
        <taxon>Ascarididae</taxon>
        <taxon>Parascaris</taxon>
    </lineage>
</organism>
<feature type="domain" description="Major facilitator superfamily (MFS) profile" evidence="9">
    <location>
        <begin position="48"/>
        <end position="497"/>
    </location>
</feature>
<evidence type="ECO:0000256" key="3">
    <source>
        <dbReference type="ARBA" id="ARBA00022475"/>
    </source>
</evidence>
<keyword evidence="3" id="KW-1003">Cell membrane</keyword>
<feature type="transmembrane region" description="Helical" evidence="8">
    <location>
        <begin position="472"/>
        <end position="493"/>
    </location>
</feature>
<dbReference type="PANTHER" id="PTHR23503:SF8">
    <property type="entry name" value="FACILITATED GLUCOSE TRANSPORTER PROTEIN 1"/>
    <property type="match status" value="1"/>
</dbReference>
<dbReference type="Gene3D" id="1.20.1250.20">
    <property type="entry name" value="MFS general substrate transporter like domains"/>
    <property type="match status" value="1"/>
</dbReference>
<dbReference type="InterPro" id="IPR045263">
    <property type="entry name" value="GLUT"/>
</dbReference>
<protein>
    <submittedName>
        <fullName evidence="11">Major facilitator superfamily (MFS) profile domain-containing protein</fullName>
    </submittedName>
</protein>
<evidence type="ECO:0000256" key="6">
    <source>
        <dbReference type="ARBA" id="ARBA00023136"/>
    </source>
</evidence>